<dbReference type="KEGG" id="loi:92364039"/>
<dbReference type="Proteomes" id="UP000674143">
    <property type="component" value="Unassembled WGS sequence"/>
</dbReference>
<evidence type="ECO:0000256" key="5">
    <source>
        <dbReference type="ARBA" id="ARBA00023136"/>
    </source>
</evidence>
<dbReference type="SMR" id="A0A836H736"/>
<comment type="subcellular location">
    <subcellularLocation>
        <location evidence="1">Membrane</location>
        <topology evidence="1">Multi-pass membrane protein</topology>
    </subcellularLocation>
</comment>
<evidence type="ECO:0000313" key="9">
    <source>
        <dbReference type="Proteomes" id="UP000674143"/>
    </source>
</evidence>
<reference evidence="9" key="1">
    <citation type="journal article" date="2021" name="Microbiol. Resour. Announc.">
        <title>LGAAP: Leishmaniinae Genome Assembly and Annotation Pipeline.</title>
        <authorList>
            <person name="Almutairi H."/>
            <person name="Urbaniak M.D."/>
            <person name="Bates M.D."/>
            <person name="Jariyapan N."/>
            <person name="Kwakye-Nuako G."/>
            <person name="Thomaz-Soccol V."/>
            <person name="Al-Salem W.S."/>
            <person name="Dillon R.J."/>
            <person name="Bates P.A."/>
            <person name="Gatherer D."/>
        </authorList>
    </citation>
    <scope>NUCLEOTIDE SEQUENCE [LARGE SCALE GENOMIC DNA]</scope>
</reference>
<name>A0A836H736_9TRYP</name>
<dbReference type="PANTHER" id="PTHR30178:SF3">
    <property type="entry name" value="SUCCINATE-ACETATE_PROTON SYMPORTER SATP"/>
    <property type="match status" value="1"/>
</dbReference>
<evidence type="ECO:0008006" key="10">
    <source>
        <dbReference type="Google" id="ProtNLM"/>
    </source>
</evidence>
<evidence type="ECO:0000256" key="4">
    <source>
        <dbReference type="ARBA" id="ARBA00022989"/>
    </source>
</evidence>
<feature type="compositionally biased region" description="Polar residues" evidence="6">
    <location>
        <begin position="1"/>
        <end position="11"/>
    </location>
</feature>
<evidence type="ECO:0000256" key="3">
    <source>
        <dbReference type="ARBA" id="ARBA00022692"/>
    </source>
</evidence>
<keyword evidence="4 7" id="KW-1133">Transmembrane helix</keyword>
<evidence type="ECO:0000256" key="6">
    <source>
        <dbReference type="SAM" id="MobiDB-lite"/>
    </source>
</evidence>
<dbReference type="InterPro" id="IPR000791">
    <property type="entry name" value="Gpr1/Fun34/SatP-like"/>
</dbReference>
<comment type="similarity">
    <text evidence="2">Belongs to the acetate uptake transporter (AceTr) (TC 2.A.96) family.</text>
</comment>
<feature type="region of interest" description="Disordered" evidence="6">
    <location>
        <begin position="111"/>
        <end position="135"/>
    </location>
</feature>
<feature type="transmembrane region" description="Helical" evidence="7">
    <location>
        <begin position="271"/>
        <end position="296"/>
    </location>
</feature>
<protein>
    <recommendedName>
        <fullName evidence="10">GPR1/FUN34/yaaH family</fullName>
    </recommendedName>
</protein>
<evidence type="ECO:0000256" key="2">
    <source>
        <dbReference type="ARBA" id="ARBA00005587"/>
    </source>
</evidence>
<dbReference type="GeneID" id="92364039"/>
<proteinExistence type="inferred from homology"/>
<evidence type="ECO:0000256" key="7">
    <source>
        <dbReference type="SAM" id="Phobius"/>
    </source>
</evidence>
<dbReference type="NCBIfam" id="NF038013">
    <property type="entry name" value="AceTr_1"/>
    <property type="match status" value="1"/>
</dbReference>
<reference evidence="9" key="2">
    <citation type="journal article" date="2021" name="Sci. Data">
        <title>Chromosome-scale genome sequencing, assembly and annotation of six genomes from subfamily Leishmaniinae.</title>
        <authorList>
            <person name="Almutairi H."/>
            <person name="Urbaniak M.D."/>
            <person name="Bates M.D."/>
            <person name="Jariyapan N."/>
            <person name="Kwakye-Nuako G."/>
            <person name="Thomaz Soccol V."/>
            <person name="Al-Salem W.S."/>
            <person name="Dillon R.J."/>
            <person name="Bates P.A."/>
            <person name="Gatherer D."/>
        </authorList>
    </citation>
    <scope>NUCLEOTIDE SEQUENCE [LARGE SCALE GENOMIC DNA]</scope>
</reference>
<dbReference type="AlphaFoldDB" id="A0A836H736"/>
<dbReference type="GO" id="GO:0015360">
    <property type="term" value="F:acetate:proton symporter activity"/>
    <property type="evidence" value="ECO:0007669"/>
    <property type="project" value="TreeGrafter"/>
</dbReference>
<feature type="transmembrane region" description="Helical" evidence="7">
    <location>
        <begin position="177"/>
        <end position="195"/>
    </location>
</feature>
<dbReference type="InterPro" id="IPR047623">
    <property type="entry name" value="SatP"/>
</dbReference>
<keyword evidence="9" id="KW-1185">Reference proteome</keyword>
<dbReference type="PANTHER" id="PTHR30178">
    <property type="entry name" value="INNER MEMBRANE PROTEIN YAAH"/>
    <property type="match status" value="1"/>
</dbReference>
<dbReference type="EMBL" id="JAFHLR010000003">
    <property type="protein sequence ID" value="KAG5488011.1"/>
    <property type="molecule type" value="Genomic_DNA"/>
</dbReference>
<evidence type="ECO:0000256" key="1">
    <source>
        <dbReference type="ARBA" id="ARBA00004141"/>
    </source>
</evidence>
<feature type="region of interest" description="Disordered" evidence="6">
    <location>
        <begin position="1"/>
        <end position="37"/>
    </location>
</feature>
<dbReference type="Pfam" id="PF01184">
    <property type="entry name" value="Gpr1_Fun34_YaaH"/>
    <property type="match status" value="1"/>
</dbReference>
<accession>A0A836H736</accession>
<organism evidence="8 9">
    <name type="scientific">Leishmania orientalis</name>
    <dbReference type="NCBI Taxonomy" id="2249476"/>
    <lineage>
        <taxon>Eukaryota</taxon>
        <taxon>Discoba</taxon>
        <taxon>Euglenozoa</taxon>
        <taxon>Kinetoplastea</taxon>
        <taxon>Metakinetoplastina</taxon>
        <taxon>Trypanosomatida</taxon>
        <taxon>Trypanosomatidae</taxon>
        <taxon>Leishmaniinae</taxon>
        <taxon>Leishmania</taxon>
    </lineage>
</organism>
<evidence type="ECO:0000313" key="8">
    <source>
        <dbReference type="EMBL" id="KAG5488011.1"/>
    </source>
</evidence>
<keyword evidence="3 7" id="KW-0812">Transmembrane</keyword>
<feature type="transmembrane region" description="Helical" evidence="7">
    <location>
        <begin position="322"/>
        <end position="343"/>
    </location>
</feature>
<dbReference type="GO" id="GO:0071422">
    <property type="term" value="P:succinate transmembrane transport"/>
    <property type="evidence" value="ECO:0007669"/>
    <property type="project" value="TreeGrafter"/>
</dbReference>
<dbReference type="RefSeq" id="XP_067066138.1">
    <property type="nucleotide sequence ID" value="XM_067210105.1"/>
</dbReference>
<feature type="transmembrane region" description="Helical" evidence="7">
    <location>
        <begin position="202"/>
        <end position="223"/>
    </location>
</feature>
<feature type="transmembrane region" description="Helical" evidence="7">
    <location>
        <begin position="229"/>
        <end position="250"/>
    </location>
</feature>
<comment type="caution">
    <text evidence="8">The sequence shown here is derived from an EMBL/GenBank/DDBJ whole genome shotgun (WGS) entry which is preliminary data.</text>
</comment>
<keyword evidence="5 7" id="KW-0472">Membrane</keyword>
<dbReference type="GO" id="GO:0005886">
    <property type="term" value="C:plasma membrane"/>
    <property type="evidence" value="ECO:0007669"/>
    <property type="project" value="TreeGrafter"/>
</dbReference>
<sequence length="389" mass="41279">MDSRSPNTLSASGAEGLKAEAAAHVSLSRKSKRGDATAIDGAGLGALAAGNHEPVGGNKHVMTSQPAALGQGPMPYMVPDSAAADLSPPLGRALSGEDILDEFLRKYPHPVPGSGVGMEPVESTTQGTHRRGRPWRGEYEAHRQKKLREKRRYLRELEDWEYKTATTPARGASATTVGFYTFGFTFILLGLHYTGQFALDTVLVASSICVGGGLQLISGLLSWAQGLTFAYVSFTMFGGFFLAISCTWLLPNESLQPKIGVQAVSEHYMGAFYSVWGVVSFFLMFCTPVMSVSLLLKHLTSTLSLLCLAGGMMTANSTAVHAGGFIGIVSGVISLYICFASLLNEVWGANLLPLGQAAKTLDAPAHWQRDGSDADVVVNAGKLATSSNK</sequence>
<gene>
    <name evidence="8" type="ORF">LSCM4_08235</name>
</gene>